<dbReference type="RefSeq" id="XP_065962768.1">
    <property type="nucleotide sequence ID" value="XM_066107100.1"/>
</dbReference>
<dbReference type="GeneID" id="90956343"/>
<evidence type="ECO:0000313" key="1">
    <source>
        <dbReference type="EMBL" id="KAF7571968.1"/>
    </source>
</evidence>
<name>A0A834RY37_9PLEO</name>
<dbReference type="EMBL" id="NQIK02000004">
    <property type="protein sequence ID" value="KAF7571968.1"/>
    <property type="molecule type" value="Genomic_DNA"/>
</dbReference>
<dbReference type="Proteomes" id="UP000245464">
    <property type="component" value="Chromosome 4"/>
</dbReference>
<evidence type="ECO:0000313" key="2">
    <source>
        <dbReference type="Proteomes" id="UP000245464"/>
    </source>
</evidence>
<accession>A0A834RY37</accession>
<proteinExistence type="predicted"/>
<reference evidence="1" key="1">
    <citation type="journal article" date="2018" name="BMC Genomics">
        <title>Comparative genomics of the wheat fungal pathogen Pyrenophora tritici-repentis reveals chromosomal variations and genome plasticity.</title>
        <authorList>
            <person name="Moolhuijzen P."/>
            <person name="See P.T."/>
            <person name="Hane J.K."/>
            <person name="Shi G."/>
            <person name="Liu Z."/>
            <person name="Oliver R.P."/>
            <person name="Moffat C.S."/>
        </authorList>
    </citation>
    <scope>NUCLEOTIDE SEQUENCE [LARGE SCALE GENOMIC DNA]</scope>
    <source>
        <strain evidence="1">M4</strain>
    </source>
</reference>
<organism evidence="1 2">
    <name type="scientific">Pyrenophora tritici-repentis</name>
    <dbReference type="NCBI Taxonomy" id="45151"/>
    <lineage>
        <taxon>Eukaryota</taxon>
        <taxon>Fungi</taxon>
        <taxon>Dikarya</taxon>
        <taxon>Ascomycota</taxon>
        <taxon>Pezizomycotina</taxon>
        <taxon>Dothideomycetes</taxon>
        <taxon>Pleosporomycetidae</taxon>
        <taxon>Pleosporales</taxon>
        <taxon>Pleosporineae</taxon>
        <taxon>Pleosporaceae</taxon>
        <taxon>Pyrenophora</taxon>
    </lineage>
</organism>
<dbReference type="AlphaFoldDB" id="A0A834RY37"/>
<comment type="caution">
    <text evidence="1">The sequence shown here is derived from an EMBL/GenBank/DDBJ whole genome shotgun (WGS) entry which is preliminary data.</text>
</comment>
<dbReference type="KEGG" id="ptrr:90956343"/>
<sequence>MMPPFITGSQEAVLAWNPERGRIPVEFDVALESYLTDPLLRDSEGCVDWPEPVVPVCWYFSATAIAVNFLRRLPPTTRICIRLPIVIREERWGIDYCESHVRAIAPYFHENPSLIVELHVGFWTNLDPPFWLQSLDHEATNRSVWGQKLLRPMADFLDELSSISNSSNPIRGLSVHIEGRMKESV</sequence>
<protein>
    <submittedName>
        <fullName evidence="1">Uncharacterized protein</fullName>
    </submittedName>
</protein>
<gene>
    <name evidence="1" type="ORF">PtrM4_094680</name>
</gene>